<keyword evidence="1" id="KW-0808">Transferase</keyword>
<keyword evidence="2" id="KW-1185">Reference proteome</keyword>
<proteinExistence type="predicted"/>
<evidence type="ECO:0000313" key="2">
    <source>
        <dbReference type="Proteomes" id="UP000830623"/>
    </source>
</evidence>
<organism evidence="1 2">
    <name type="scientific">Botrytis cinerea ourmia-like virus 6</name>
    <dbReference type="NCBI Taxonomy" id="2735956"/>
    <lineage>
        <taxon>Viruses</taxon>
        <taxon>Riboviria</taxon>
        <taxon>Orthornavirae</taxon>
        <taxon>Lenarviricota</taxon>
        <taxon>Miaviricetes</taxon>
        <taxon>Ourlivirales</taxon>
        <taxon>Botourmiaviridae</taxon>
        <taxon>Magoulivirus</taxon>
        <taxon>Magoulivirus alphabotrytidis</taxon>
    </lineage>
</organism>
<evidence type="ECO:0000313" key="1">
    <source>
        <dbReference type="EMBL" id="QJT73672.1"/>
    </source>
</evidence>
<protein>
    <submittedName>
        <fullName evidence="1">RNA-dependent RNA polymerase</fullName>
    </submittedName>
</protein>
<reference evidence="1 2" key="1">
    <citation type="journal article" date="2021" name="MBio">
        <title>Novel Mycoviruses Discovered in the Mycovirome of a Necrotrophic Fungus.</title>
        <authorList>
            <person name="Ruiz-Padilla A."/>
            <person name="Rodriguez-Romero J."/>
            <person name="Gomez-Cid I."/>
            <person name="Pacifico D."/>
            <person name="Ayllon M.A."/>
        </authorList>
    </citation>
    <scope>NUCLEOTIDE SEQUENCE [LARGE SCALE GENOMIC DNA]</scope>
    <source>
        <strain evidence="1">BCS1_DN27</strain>
    </source>
</reference>
<dbReference type="GO" id="GO:0003968">
    <property type="term" value="F:RNA-directed RNA polymerase activity"/>
    <property type="evidence" value="ECO:0007669"/>
    <property type="project" value="UniProtKB-KW"/>
</dbReference>
<sequence length="692" mass="78798">MIMGRKGTPRVKRTACEVSTSNDVNEPIVLLEGMARALEANYNVCLPVPELRLQNGGVNVKKGKEFSVGLLETTVDHEWQSEGYRQLGLKERLSIAGSLFLWRKTLPATGVSYDIHRTRVTAPEVELPNGYLKHVVKMTREMFPKGWDHKYVNAVENSVPTVKSCRERGRGKGGFRGTGPDRFEYGEACMGMSRIEDQDLIVKYMDAECDGKVRAVTIMSSNLQRFKPLHKLLYDQISKFPWLLRGKAKPKSFSSFKKVSGEVFVSGDYESASDHLPLSVAEVILRTAFSSARYIPTELQEDAIKFLRVGIEYPDGEVVESTRQLMGSLLCFPLLCLQNYIAFRYCFDSNVPVKVNGDDIVFRTTREEYEKWASFVGRVGLVLSRGKTLVSESFFSLNSTFFHVSKRSSPRLIPVVRCCTLMKGKTPFPSSLSGAYRGFTEGWKGERKDRLGAWFLRVKGGLIRKCGRSVVVGLGIPVSWKVLSMSGFLNRELWYSNSVPRKVTAVGGTPVEGIELPQAPDRLTGQVECPTGWVLVPQAATKKERRKEKEEEKLFWESLIEDSWGKEYTPKVLLKKFWNEVIGTGYEREWIRWKSTRSIASKPLFRMFDKPRSRLRSITLRNDLVRGHTKVRKVWKRVVEKEVESFVPNEPYELTFEAPKEMTQHSTSTSRKLQALDAAYWREEMSALCFLQ</sequence>
<dbReference type="RefSeq" id="YP_010800305.1">
    <property type="nucleotide sequence ID" value="NC_076831.1"/>
</dbReference>
<keyword evidence="1" id="KW-0548">Nucleotidyltransferase</keyword>
<accession>A0ABX6NZ62</accession>
<dbReference type="Proteomes" id="UP000830623">
    <property type="component" value="Segment"/>
</dbReference>
<name>A0ABX6NZ62_9VIRU</name>
<dbReference type="GeneID" id="80538874"/>
<keyword evidence="1" id="KW-0696">RNA-directed RNA polymerase</keyword>
<dbReference type="EMBL" id="MN605472">
    <property type="protein sequence ID" value="QJT73672.1"/>
    <property type="molecule type" value="Genomic_RNA"/>
</dbReference>